<accession>A0A9D5U688</accession>
<dbReference type="CDD" id="cd00060">
    <property type="entry name" value="FHA"/>
    <property type="match status" value="1"/>
</dbReference>
<feature type="transmembrane region" description="Helical" evidence="8">
    <location>
        <begin position="196"/>
        <end position="218"/>
    </location>
</feature>
<dbReference type="PROSITE" id="PS50006">
    <property type="entry name" value="FHA_DOMAIN"/>
    <property type="match status" value="1"/>
</dbReference>
<dbReference type="InterPro" id="IPR051791">
    <property type="entry name" value="Pra-immunoreactive"/>
</dbReference>
<dbReference type="Proteomes" id="UP000822993">
    <property type="component" value="Unassembled WGS sequence"/>
</dbReference>
<dbReference type="GO" id="GO:0005886">
    <property type="term" value="C:plasma membrane"/>
    <property type="evidence" value="ECO:0007669"/>
    <property type="project" value="UniProtKB-SubCell"/>
</dbReference>
<dbReference type="SUPFAM" id="SSF49879">
    <property type="entry name" value="SMAD/FHA domain"/>
    <property type="match status" value="1"/>
</dbReference>
<feature type="region of interest" description="Disordered" evidence="7">
    <location>
        <begin position="369"/>
        <end position="391"/>
    </location>
</feature>
<evidence type="ECO:0000256" key="2">
    <source>
        <dbReference type="ARBA" id="ARBA00022475"/>
    </source>
</evidence>
<name>A0A9D5U688_9CELL</name>
<feature type="compositionally biased region" description="Polar residues" evidence="7">
    <location>
        <begin position="381"/>
        <end position="390"/>
    </location>
</feature>
<feature type="domain" description="FHA" evidence="9">
    <location>
        <begin position="457"/>
        <end position="510"/>
    </location>
</feature>
<keyword evidence="5 8" id="KW-1133">Transmembrane helix</keyword>
<dbReference type="AlphaFoldDB" id="A0A9D5U688"/>
<dbReference type="InterPro" id="IPR000253">
    <property type="entry name" value="FHA_dom"/>
</dbReference>
<evidence type="ECO:0000256" key="7">
    <source>
        <dbReference type="SAM" id="MobiDB-lite"/>
    </source>
</evidence>
<organism evidence="10 11">
    <name type="scientific">Oerskovia douganii</name>
    <dbReference type="NCBI Taxonomy" id="2762210"/>
    <lineage>
        <taxon>Bacteria</taxon>
        <taxon>Bacillati</taxon>
        <taxon>Actinomycetota</taxon>
        <taxon>Actinomycetes</taxon>
        <taxon>Micrococcales</taxon>
        <taxon>Cellulomonadaceae</taxon>
        <taxon>Oerskovia</taxon>
    </lineage>
</organism>
<keyword evidence="11" id="KW-1185">Reference proteome</keyword>
<evidence type="ECO:0000256" key="8">
    <source>
        <dbReference type="SAM" id="Phobius"/>
    </source>
</evidence>
<dbReference type="RefSeq" id="WP_193718629.1">
    <property type="nucleotide sequence ID" value="NZ_JACSPN010000003.1"/>
</dbReference>
<gene>
    <name evidence="10" type="ORF">H9623_03065</name>
</gene>
<evidence type="ECO:0000259" key="9">
    <source>
        <dbReference type="PROSITE" id="PS50006"/>
    </source>
</evidence>
<sequence>MSEVTICSACGTSQPGGSAFCAVCGTKLPGTTPLPGAGPAAAGPVPVREPAIAITTEREVAAATQRAGATVLRASGVAELPGVLDRAPLAGTGRRFVAYLVDRTASLLVVGAALLGGAAATGLSSTDVATWTAAPQAAPVGGLVAVSAVAGGLGLVYWLGSWFWEGRTGRTLGNLVTGIRTVRAGDRAPLGFGRSALRWILTFLGALAFGVGELLVVLSPAFDGARRNQGWQDKAADALVLDARGAQGPQPSQVAAASGPYGMLAGGTAAETRVSAGRGPHPSAHPPAQPVPQGWAPSGRAPAEPVPVPGTSPDPWAFPQAGADATDGPGPLITGVPGSGRPAAPAQVDLEVAALPQGAAWTEAPVFTPAAPAEPPARQGTGASDVSAASPTGVEVDRAAASAALAATIVPVEEPDWDSTRLSAQDLRRESGSVSTVAAGVELELESGLRVAVSGSALVGRNPQTQDEGPSTLVRVDDPTRSVSKTHAELGFDASGLWVQDRGSTNGTVLARPDASPVVLEAGVRVPVPVGSVIQVGDRRIVVHPGRPA</sequence>
<proteinExistence type="predicted"/>
<dbReference type="Gene3D" id="2.60.200.20">
    <property type="match status" value="1"/>
</dbReference>
<comment type="subcellular location">
    <subcellularLocation>
        <location evidence="1">Cell membrane</location>
        <topology evidence="1">Multi-pass membrane protein</topology>
    </subcellularLocation>
</comment>
<evidence type="ECO:0000256" key="3">
    <source>
        <dbReference type="ARBA" id="ARBA00022553"/>
    </source>
</evidence>
<evidence type="ECO:0000313" key="10">
    <source>
        <dbReference type="EMBL" id="MBE7699288.1"/>
    </source>
</evidence>
<evidence type="ECO:0000256" key="4">
    <source>
        <dbReference type="ARBA" id="ARBA00022692"/>
    </source>
</evidence>
<keyword evidence="4 8" id="KW-0812">Transmembrane</keyword>
<dbReference type="PANTHER" id="PTHR36115">
    <property type="entry name" value="PROLINE-RICH ANTIGEN HOMOLOG-RELATED"/>
    <property type="match status" value="1"/>
</dbReference>
<evidence type="ECO:0000256" key="5">
    <source>
        <dbReference type="ARBA" id="ARBA00022989"/>
    </source>
</evidence>
<keyword evidence="2" id="KW-1003">Cell membrane</keyword>
<evidence type="ECO:0000256" key="1">
    <source>
        <dbReference type="ARBA" id="ARBA00004651"/>
    </source>
</evidence>
<dbReference type="EMBL" id="JACSPN010000003">
    <property type="protein sequence ID" value="MBE7699288.1"/>
    <property type="molecule type" value="Genomic_DNA"/>
</dbReference>
<evidence type="ECO:0000256" key="6">
    <source>
        <dbReference type="ARBA" id="ARBA00023136"/>
    </source>
</evidence>
<reference evidence="10 11" key="1">
    <citation type="submission" date="2020-08" db="EMBL/GenBank/DDBJ databases">
        <title>A Genomic Blueprint of the Chicken Gut Microbiome.</title>
        <authorList>
            <person name="Gilroy R."/>
            <person name="Ravi A."/>
            <person name="Getino M."/>
            <person name="Pursley I."/>
            <person name="Horton D.L."/>
            <person name="Alikhan N.-F."/>
            <person name="Baker D."/>
            <person name="Gharbi K."/>
            <person name="Hall N."/>
            <person name="Watson M."/>
            <person name="Adriaenssens E.M."/>
            <person name="Foster-Nyarko E."/>
            <person name="Jarju S."/>
            <person name="Secka A."/>
            <person name="Antonio M."/>
            <person name="Oren A."/>
            <person name="Chaudhuri R."/>
            <person name="La Ragione R.M."/>
            <person name="Hildebrand F."/>
            <person name="Pallen M.J."/>
        </authorList>
    </citation>
    <scope>NUCLEOTIDE SEQUENCE [LARGE SCALE GENOMIC DNA]</scope>
    <source>
        <strain evidence="10 11">Sa1BUA8</strain>
    </source>
</reference>
<feature type="transmembrane region" description="Helical" evidence="8">
    <location>
        <begin position="137"/>
        <end position="160"/>
    </location>
</feature>
<dbReference type="InterPro" id="IPR008984">
    <property type="entry name" value="SMAD_FHA_dom_sf"/>
</dbReference>
<feature type="transmembrane region" description="Helical" evidence="8">
    <location>
        <begin position="104"/>
        <end position="125"/>
    </location>
</feature>
<evidence type="ECO:0000313" key="11">
    <source>
        <dbReference type="Proteomes" id="UP000822993"/>
    </source>
</evidence>
<dbReference type="PANTHER" id="PTHR36115:SF4">
    <property type="entry name" value="MEMBRANE PROTEIN"/>
    <property type="match status" value="1"/>
</dbReference>
<dbReference type="InterPro" id="IPR010432">
    <property type="entry name" value="RDD"/>
</dbReference>
<keyword evidence="6 8" id="KW-0472">Membrane</keyword>
<comment type="caution">
    <text evidence="10">The sequence shown here is derived from an EMBL/GenBank/DDBJ whole genome shotgun (WGS) entry which is preliminary data.</text>
</comment>
<protein>
    <submittedName>
        <fullName evidence="10">RDD family protein</fullName>
    </submittedName>
</protein>
<keyword evidence="3" id="KW-0597">Phosphoprotein</keyword>
<feature type="region of interest" description="Disordered" evidence="7">
    <location>
        <begin position="273"/>
        <end position="314"/>
    </location>
</feature>
<dbReference type="Pfam" id="PF06271">
    <property type="entry name" value="RDD"/>
    <property type="match status" value="1"/>
</dbReference>
<dbReference type="Pfam" id="PF00498">
    <property type="entry name" value="FHA"/>
    <property type="match status" value="1"/>
</dbReference>